<dbReference type="InterPro" id="IPR018114">
    <property type="entry name" value="TRYPSIN_HIS"/>
</dbReference>
<evidence type="ECO:0000256" key="3">
    <source>
        <dbReference type="ARBA" id="ARBA00022825"/>
    </source>
</evidence>
<keyword evidence="4" id="KW-1015">Disulfide bond</keyword>
<dbReference type="SUPFAM" id="SSF56487">
    <property type="entry name" value="SRCR-like"/>
    <property type="match status" value="1"/>
</dbReference>
<evidence type="ECO:0000256" key="6">
    <source>
        <dbReference type="RuleBase" id="RU363034"/>
    </source>
</evidence>
<evidence type="ECO:0000256" key="5">
    <source>
        <dbReference type="ARBA" id="ARBA00023180"/>
    </source>
</evidence>
<evidence type="ECO:0000259" key="9">
    <source>
        <dbReference type="PROSITE" id="PS50240"/>
    </source>
</evidence>
<accession>A0A5A9N0B0</accession>
<dbReference type="CDD" id="cd00190">
    <property type="entry name" value="Tryp_SPc"/>
    <property type="match status" value="1"/>
</dbReference>
<dbReference type="PROSITE" id="PS00135">
    <property type="entry name" value="TRYPSIN_SER"/>
    <property type="match status" value="1"/>
</dbReference>
<dbReference type="AlphaFoldDB" id="A0A5A9N0B0"/>
<feature type="compositionally biased region" description="Pro residues" evidence="7">
    <location>
        <begin position="9"/>
        <end position="21"/>
    </location>
</feature>
<reference evidence="10 11" key="1">
    <citation type="journal article" date="2019" name="Mol. Ecol. Resour.">
        <title>Chromosome-level genome assembly of Triplophysa tibetana, a fish adapted to the harsh high-altitude environment of the Tibetan Plateau.</title>
        <authorList>
            <person name="Yang X."/>
            <person name="Liu H."/>
            <person name="Ma Z."/>
            <person name="Zou Y."/>
            <person name="Zou M."/>
            <person name="Mao Y."/>
            <person name="Li X."/>
            <person name="Wang H."/>
            <person name="Chen T."/>
            <person name="Wang W."/>
            <person name="Yang R."/>
        </authorList>
    </citation>
    <scope>NUCLEOTIDE SEQUENCE [LARGE SCALE GENOMIC DNA]</scope>
    <source>
        <strain evidence="10">TTIB1903HZAU</strain>
        <tissue evidence="10">Muscle</tissue>
    </source>
</reference>
<dbReference type="InterPro" id="IPR001254">
    <property type="entry name" value="Trypsin_dom"/>
</dbReference>
<dbReference type="EMBL" id="SOYY01000025">
    <property type="protein sequence ID" value="KAA0702369.1"/>
    <property type="molecule type" value="Genomic_DNA"/>
</dbReference>
<sequence length="520" mass="56094">MAENDTKDPPPPYSSLEPQPPLMTYDQVVHESHGTTHKTVPYYVPRDPTKVAAVIVTQETVLHASSKKRQSSGRSTKCLIGWAIVLLVLAAIGLAIWLGVRYGPRVQSDSESNDHESGTNDSGTNDSGENDSGENESDSDCKGKSCNDDNNKNHIKTSETCSNFTVPCDGIEDCQQASDETNCVRFSQGGVLQVRTAQDEQFLPVCYPGMDKGYADQICVQLGFRRAYALGLVETKTSTVLSLKPREDKLIQGLVSVSSSCSDEKAVVLECTDCGQQQLSSRIIGGSVSNDGQWPWQVSLHFNSGHVCGGVLISPDFVLSAAHCFQKSLANSGSWRVYAGSVSQNTLQTAYSVTKIIVHESYNDEKNDNDIALLKLSNPVAFSDKVQPVCLPTFDQNFSKDLDCWTSGFGTIEDGGASASKKLMSVSVNIIDTPVCNKSSVYGGAISNNMICAGDLNGGRDSCQGDSGGPLVCKAVNNRWYLAGITSWGDGCGKKLKPGVYSRVTSLLPWIYSKMQQEKP</sequence>
<keyword evidence="8" id="KW-1133">Transmembrane helix</keyword>
<dbReference type="PROSITE" id="PS50240">
    <property type="entry name" value="TRYPSIN_DOM"/>
    <property type="match status" value="1"/>
</dbReference>
<evidence type="ECO:0000256" key="8">
    <source>
        <dbReference type="SAM" id="Phobius"/>
    </source>
</evidence>
<dbReference type="InterPro" id="IPR043504">
    <property type="entry name" value="Peptidase_S1_PA_chymotrypsin"/>
</dbReference>
<proteinExistence type="predicted"/>
<dbReference type="SUPFAM" id="SSF50494">
    <property type="entry name" value="Trypsin-like serine proteases"/>
    <property type="match status" value="1"/>
</dbReference>
<feature type="region of interest" description="Disordered" evidence="7">
    <location>
        <begin position="1"/>
        <end position="21"/>
    </location>
</feature>
<dbReference type="InterPro" id="IPR001314">
    <property type="entry name" value="Peptidase_S1A"/>
</dbReference>
<evidence type="ECO:0000256" key="4">
    <source>
        <dbReference type="ARBA" id="ARBA00023157"/>
    </source>
</evidence>
<dbReference type="Pfam" id="PF00089">
    <property type="entry name" value="Trypsin"/>
    <property type="match status" value="1"/>
</dbReference>
<dbReference type="GO" id="GO:0016020">
    <property type="term" value="C:membrane"/>
    <property type="evidence" value="ECO:0007669"/>
    <property type="project" value="InterPro"/>
</dbReference>
<keyword evidence="8 10" id="KW-0812">Transmembrane</keyword>
<evidence type="ECO:0000256" key="7">
    <source>
        <dbReference type="SAM" id="MobiDB-lite"/>
    </source>
</evidence>
<dbReference type="Proteomes" id="UP000324632">
    <property type="component" value="Chromosome 25"/>
</dbReference>
<name>A0A5A9N0B0_9TELE</name>
<keyword evidence="1 6" id="KW-0645">Protease</keyword>
<dbReference type="PANTHER" id="PTHR24252">
    <property type="entry name" value="ACROSIN-RELATED"/>
    <property type="match status" value="1"/>
</dbReference>
<comment type="caution">
    <text evidence="10">The sequence shown here is derived from an EMBL/GenBank/DDBJ whole genome shotgun (WGS) entry which is preliminary data.</text>
</comment>
<feature type="compositionally biased region" description="Acidic residues" evidence="7">
    <location>
        <begin position="128"/>
        <end position="138"/>
    </location>
</feature>
<keyword evidence="2 6" id="KW-0378">Hydrolase</keyword>
<organism evidence="10 11">
    <name type="scientific">Triplophysa tibetana</name>
    <dbReference type="NCBI Taxonomy" id="1572043"/>
    <lineage>
        <taxon>Eukaryota</taxon>
        <taxon>Metazoa</taxon>
        <taxon>Chordata</taxon>
        <taxon>Craniata</taxon>
        <taxon>Vertebrata</taxon>
        <taxon>Euteleostomi</taxon>
        <taxon>Actinopterygii</taxon>
        <taxon>Neopterygii</taxon>
        <taxon>Teleostei</taxon>
        <taxon>Ostariophysi</taxon>
        <taxon>Cypriniformes</taxon>
        <taxon>Nemacheilidae</taxon>
        <taxon>Triplophysa</taxon>
    </lineage>
</organism>
<feature type="transmembrane region" description="Helical" evidence="8">
    <location>
        <begin position="78"/>
        <end position="100"/>
    </location>
</feature>
<keyword evidence="5" id="KW-0325">Glycoprotein</keyword>
<dbReference type="InterPro" id="IPR001190">
    <property type="entry name" value="SRCR"/>
</dbReference>
<dbReference type="PRINTS" id="PR00722">
    <property type="entry name" value="CHYMOTRYPSIN"/>
</dbReference>
<dbReference type="SMART" id="SM00020">
    <property type="entry name" value="Tryp_SPc"/>
    <property type="match status" value="1"/>
</dbReference>
<keyword evidence="11" id="KW-1185">Reference proteome</keyword>
<dbReference type="InterPro" id="IPR033116">
    <property type="entry name" value="TRYPSIN_SER"/>
</dbReference>
<evidence type="ECO:0000313" key="10">
    <source>
        <dbReference type="EMBL" id="KAA0702369.1"/>
    </source>
</evidence>
<dbReference type="InterPro" id="IPR009003">
    <property type="entry name" value="Peptidase_S1_PA"/>
</dbReference>
<evidence type="ECO:0000256" key="2">
    <source>
        <dbReference type="ARBA" id="ARBA00022801"/>
    </source>
</evidence>
<evidence type="ECO:0000313" key="11">
    <source>
        <dbReference type="Proteomes" id="UP000324632"/>
    </source>
</evidence>
<dbReference type="Gene3D" id="2.40.10.10">
    <property type="entry name" value="Trypsin-like serine proteases"/>
    <property type="match status" value="1"/>
</dbReference>
<gene>
    <name evidence="10" type="ORF">E1301_Tti015718</name>
</gene>
<dbReference type="Pfam" id="PF15494">
    <property type="entry name" value="SRCR_2"/>
    <property type="match status" value="1"/>
</dbReference>
<dbReference type="GO" id="GO:0004252">
    <property type="term" value="F:serine-type endopeptidase activity"/>
    <property type="evidence" value="ECO:0007669"/>
    <property type="project" value="InterPro"/>
</dbReference>
<feature type="domain" description="Peptidase S1" evidence="9">
    <location>
        <begin position="283"/>
        <end position="516"/>
    </location>
</feature>
<dbReference type="GO" id="GO:0006508">
    <property type="term" value="P:proteolysis"/>
    <property type="evidence" value="ECO:0007669"/>
    <property type="project" value="UniProtKB-KW"/>
</dbReference>
<dbReference type="InterPro" id="IPR036772">
    <property type="entry name" value="SRCR-like_dom_sf"/>
</dbReference>
<dbReference type="FunFam" id="2.40.10.10:FF:000003">
    <property type="entry name" value="Transmembrane serine protease 3"/>
    <property type="match status" value="1"/>
</dbReference>
<protein>
    <submittedName>
        <fullName evidence="10">Transmembrane protease serine 13</fullName>
    </submittedName>
</protein>
<dbReference type="PROSITE" id="PS00134">
    <property type="entry name" value="TRYPSIN_HIS"/>
    <property type="match status" value="1"/>
</dbReference>
<evidence type="ECO:0000256" key="1">
    <source>
        <dbReference type="ARBA" id="ARBA00022670"/>
    </source>
</evidence>
<feature type="region of interest" description="Disordered" evidence="7">
    <location>
        <begin position="106"/>
        <end position="146"/>
    </location>
</feature>
<keyword evidence="3 6" id="KW-0720">Serine protease</keyword>
<dbReference type="PANTHER" id="PTHR24252:SF27">
    <property type="entry name" value="TRANSMEMBRANE PROTEASE SERINE 3-LIKE"/>
    <property type="match status" value="1"/>
</dbReference>
<keyword evidence="8" id="KW-0472">Membrane</keyword>